<keyword evidence="7 15" id="KW-0378">Hydrolase</keyword>
<keyword evidence="12 15" id="KW-0511">Multifunctional enzyme</keyword>
<dbReference type="GO" id="GO:0034039">
    <property type="term" value="F:8-oxo-7,8-dihydroguanine DNA N-glycosylase activity"/>
    <property type="evidence" value="ECO:0007669"/>
    <property type="project" value="TreeGrafter"/>
</dbReference>
<feature type="active site" description="Proton donor" evidence="15">
    <location>
        <position position="3"/>
    </location>
</feature>
<dbReference type="GO" id="GO:0140078">
    <property type="term" value="F:class I DNA-(apurinic or apyrimidinic site) endonuclease activity"/>
    <property type="evidence" value="ECO:0007669"/>
    <property type="project" value="UniProtKB-EC"/>
</dbReference>
<evidence type="ECO:0000259" key="16">
    <source>
        <dbReference type="PROSITE" id="PS51066"/>
    </source>
</evidence>
<keyword evidence="6 15" id="KW-0863">Zinc-finger</keyword>
<keyword evidence="8 15" id="KW-0862">Zinc</keyword>
<dbReference type="SUPFAM" id="SSF57716">
    <property type="entry name" value="Glucocorticoid receptor-like (DNA-binding domain)"/>
    <property type="match status" value="1"/>
</dbReference>
<dbReference type="FunFam" id="3.20.190.10:FF:000001">
    <property type="entry name" value="Formamidopyrimidine-DNA glycosylase"/>
    <property type="match status" value="1"/>
</dbReference>
<dbReference type="Gene3D" id="1.10.8.50">
    <property type="match status" value="1"/>
</dbReference>
<evidence type="ECO:0000256" key="12">
    <source>
        <dbReference type="ARBA" id="ARBA00023268"/>
    </source>
</evidence>
<dbReference type="Pfam" id="PF06831">
    <property type="entry name" value="H2TH"/>
    <property type="match status" value="1"/>
</dbReference>
<evidence type="ECO:0000256" key="8">
    <source>
        <dbReference type="ARBA" id="ARBA00022833"/>
    </source>
</evidence>
<feature type="binding site" evidence="15">
    <location>
        <position position="152"/>
    </location>
    <ligand>
        <name>DNA</name>
        <dbReference type="ChEBI" id="CHEBI:16991"/>
    </ligand>
</feature>
<dbReference type="Pfam" id="PF01149">
    <property type="entry name" value="Fapy_DNA_glyco"/>
    <property type="match status" value="1"/>
</dbReference>
<dbReference type="GO" id="GO:0006284">
    <property type="term" value="P:base-excision repair"/>
    <property type="evidence" value="ECO:0007669"/>
    <property type="project" value="InterPro"/>
</dbReference>
<name>A0A4Y1YR54_9PROT</name>
<evidence type="ECO:0000259" key="17">
    <source>
        <dbReference type="PROSITE" id="PS51068"/>
    </source>
</evidence>
<keyword evidence="9 15" id="KW-0238">DNA-binding</keyword>
<dbReference type="InterPro" id="IPR015886">
    <property type="entry name" value="H2TH_FPG"/>
</dbReference>
<dbReference type="PANTHER" id="PTHR22993:SF9">
    <property type="entry name" value="FORMAMIDOPYRIMIDINE-DNA GLYCOSYLASE"/>
    <property type="match status" value="1"/>
</dbReference>
<dbReference type="NCBIfam" id="NF002211">
    <property type="entry name" value="PRK01103.1"/>
    <property type="match status" value="1"/>
</dbReference>
<dbReference type="InterPro" id="IPR000214">
    <property type="entry name" value="Znf_DNA_glyclase/AP_lyase"/>
</dbReference>
<dbReference type="InterPro" id="IPR020629">
    <property type="entry name" value="FPG_Glyclase"/>
</dbReference>
<dbReference type="NCBIfam" id="TIGR00577">
    <property type="entry name" value="fpg"/>
    <property type="match status" value="1"/>
</dbReference>
<feature type="domain" description="FPG-type" evidence="16">
    <location>
        <begin position="237"/>
        <end position="271"/>
    </location>
</feature>
<feature type="domain" description="Formamidopyrimidine-DNA glycosylase catalytic" evidence="17">
    <location>
        <begin position="2"/>
        <end position="113"/>
    </location>
</feature>
<evidence type="ECO:0000256" key="7">
    <source>
        <dbReference type="ARBA" id="ARBA00022801"/>
    </source>
</evidence>
<dbReference type="Pfam" id="PF06827">
    <property type="entry name" value="zf-FPG_IleRS"/>
    <property type="match status" value="1"/>
</dbReference>
<dbReference type="SMART" id="SM00898">
    <property type="entry name" value="Fapy_DNA_glyco"/>
    <property type="match status" value="1"/>
</dbReference>
<gene>
    <name evidence="15" type="primary">mutM</name>
    <name evidence="15" type="synonym">fpg</name>
    <name evidence="18" type="ORF">Nstercoris_00743</name>
</gene>
<feature type="active site" description="Schiff-base intermediate with DNA" evidence="15">
    <location>
        <position position="2"/>
    </location>
</feature>
<dbReference type="InterPro" id="IPR012319">
    <property type="entry name" value="FPG_cat"/>
</dbReference>
<dbReference type="GO" id="GO:0008270">
    <property type="term" value="F:zinc ion binding"/>
    <property type="evidence" value="ECO:0007669"/>
    <property type="project" value="UniProtKB-UniRule"/>
</dbReference>
<feature type="active site" description="Proton donor; for beta-elimination activity" evidence="15">
    <location>
        <position position="58"/>
    </location>
</feature>
<dbReference type="CDD" id="cd08966">
    <property type="entry name" value="EcFpg-like_N"/>
    <property type="match status" value="1"/>
</dbReference>
<dbReference type="InterPro" id="IPR015887">
    <property type="entry name" value="DNA_glyclase_Znf_dom_DNA_BS"/>
</dbReference>
<dbReference type="SMART" id="SM01232">
    <property type="entry name" value="H2TH"/>
    <property type="match status" value="1"/>
</dbReference>
<feature type="binding site" evidence="15">
    <location>
        <position position="91"/>
    </location>
    <ligand>
        <name>DNA</name>
        <dbReference type="ChEBI" id="CHEBI:16991"/>
    </ligand>
</feature>
<dbReference type="InterPro" id="IPR010979">
    <property type="entry name" value="Ribosomal_uS13-like_H2TH"/>
</dbReference>
<evidence type="ECO:0000256" key="13">
    <source>
        <dbReference type="ARBA" id="ARBA00023295"/>
    </source>
</evidence>
<dbReference type="PROSITE" id="PS01242">
    <property type="entry name" value="ZF_FPG_1"/>
    <property type="match status" value="1"/>
</dbReference>
<dbReference type="HAMAP" id="MF_00103">
    <property type="entry name" value="Fapy_DNA_glycosyl"/>
    <property type="match status" value="1"/>
</dbReference>
<dbReference type="Gene3D" id="3.20.190.10">
    <property type="entry name" value="MutM-like, N-terminal"/>
    <property type="match status" value="1"/>
</dbReference>
<keyword evidence="4 15" id="KW-0479">Metal-binding</keyword>
<keyword evidence="10 15" id="KW-0234">DNA repair</keyword>
<comment type="catalytic activity">
    <reaction evidence="1 15">
        <text>Hydrolysis of DNA containing ring-opened 7-methylguanine residues, releasing 2,6-diamino-4-hydroxy-5-(N-methyl)formamidopyrimidine.</text>
        <dbReference type="EC" id="3.2.2.23"/>
    </reaction>
</comment>
<feature type="active site" description="Proton donor; for delta-elimination activity" evidence="15">
    <location>
        <position position="261"/>
    </location>
</feature>
<evidence type="ECO:0000256" key="9">
    <source>
        <dbReference type="ARBA" id="ARBA00023125"/>
    </source>
</evidence>
<dbReference type="Proteomes" id="UP000316473">
    <property type="component" value="Chromosome"/>
</dbReference>
<comment type="function">
    <text evidence="15">Involved in base excision repair of DNA damaged by oxidation or by mutagenic agents. Acts as DNA glycosylase that recognizes and removes damaged bases. Has a preference for oxidized purines, such as 7,8-dihydro-8-oxoguanine (8-oxoG). Has AP (apurinic/apyrimidinic) lyase activity and introduces nicks in the DNA strand. Cleaves the DNA backbone by beta-delta elimination to generate a single-strand break at the site of the removed base with both 3'- and 5'-phosphates.</text>
</comment>
<comment type="similarity">
    <text evidence="2 15">Belongs to the FPG family.</text>
</comment>
<comment type="subunit">
    <text evidence="3 15">Monomer.</text>
</comment>
<dbReference type="EC" id="4.2.99.18" evidence="15"/>
<keyword evidence="13 15" id="KW-0326">Glycosidase</keyword>
<dbReference type="KEGG" id="nst:Nstercoris_00743"/>
<accession>A0A4Y1YR54</accession>
<dbReference type="GO" id="GO:0003684">
    <property type="term" value="F:damaged DNA binding"/>
    <property type="evidence" value="ECO:0007669"/>
    <property type="project" value="InterPro"/>
</dbReference>
<dbReference type="EMBL" id="AP019755">
    <property type="protein sequence ID" value="BBL34505.1"/>
    <property type="molecule type" value="Genomic_DNA"/>
</dbReference>
<evidence type="ECO:0000256" key="1">
    <source>
        <dbReference type="ARBA" id="ARBA00001668"/>
    </source>
</evidence>
<dbReference type="PROSITE" id="PS51068">
    <property type="entry name" value="FPG_CAT"/>
    <property type="match status" value="1"/>
</dbReference>
<sequence>MPELPEVEVTCRGISAYLTNRHITQVIIRNASLRWPIPSTLTTLLPDQCITTVTRRAKYLLLHCDQGTLIIHLGMSGSLRILPTTTPSLLHDHFELWLDSGKMLRYRDPRRFGAILWWDGAIQQHPLFQRLGPEPLSDAFNTRYLHTKIHDRRVSIKEALMNQHIVVGIGNIYANEALFHAGISPLSAANSLSQTRCAALVKAVKTTLQQAIEAGGSSLRDFTDCNGRAGCFQQQYWVYGRHDQPCRQCGALINKIRQGQRSTFYCLQCQQ</sequence>
<dbReference type="AlphaFoldDB" id="A0A4Y1YR54"/>
<keyword evidence="19" id="KW-1185">Reference proteome</keyword>
<evidence type="ECO:0000256" key="5">
    <source>
        <dbReference type="ARBA" id="ARBA00022763"/>
    </source>
</evidence>
<evidence type="ECO:0000256" key="10">
    <source>
        <dbReference type="ARBA" id="ARBA00023204"/>
    </source>
</evidence>
<dbReference type="PANTHER" id="PTHR22993">
    <property type="entry name" value="FORMAMIDOPYRIMIDINE-DNA GLYCOSYLASE"/>
    <property type="match status" value="1"/>
</dbReference>
<dbReference type="SUPFAM" id="SSF81624">
    <property type="entry name" value="N-terminal domain of MutM-like DNA repair proteins"/>
    <property type="match status" value="1"/>
</dbReference>
<evidence type="ECO:0000313" key="18">
    <source>
        <dbReference type="EMBL" id="BBL34505.1"/>
    </source>
</evidence>
<proteinExistence type="inferred from homology"/>
<evidence type="ECO:0000256" key="6">
    <source>
        <dbReference type="ARBA" id="ARBA00022771"/>
    </source>
</evidence>
<dbReference type="InterPro" id="IPR035937">
    <property type="entry name" value="FPG_N"/>
</dbReference>
<reference evidence="18 19" key="1">
    <citation type="submission" date="2019-06" db="EMBL/GenBank/DDBJ databases">
        <title>Nitrosomonas stercoris KYUHI-S whole genome shotgun sequence.</title>
        <authorList>
            <person name="Nakagawa T."/>
            <person name="Tsuchiya Y."/>
            <person name="Takahashi R."/>
        </authorList>
    </citation>
    <scope>NUCLEOTIDE SEQUENCE [LARGE SCALE GENOMIC DNA]</scope>
    <source>
        <strain evidence="18 19">KYUHI-S</strain>
    </source>
</reference>
<dbReference type="InterPro" id="IPR010663">
    <property type="entry name" value="Znf_FPG/IleRS"/>
</dbReference>
<feature type="binding site" evidence="15">
    <location>
        <position position="110"/>
    </location>
    <ligand>
        <name>DNA</name>
        <dbReference type="ChEBI" id="CHEBI:16991"/>
    </ligand>
</feature>
<evidence type="ECO:0000256" key="15">
    <source>
        <dbReference type="HAMAP-Rule" id="MF_00103"/>
    </source>
</evidence>
<evidence type="ECO:0000256" key="11">
    <source>
        <dbReference type="ARBA" id="ARBA00023239"/>
    </source>
</evidence>
<evidence type="ECO:0000256" key="2">
    <source>
        <dbReference type="ARBA" id="ARBA00009409"/>
    </source>
</evidence>
<comment type="cofactor">
    <cofactor evidence="15">
        <name>Zn(2+)</name>
        <dbReference type="ChEBI" id="CHEBI:29105"/>
    </cofactor>
    <text evidence="15">Binds 1 zinc ion per subunit.</text>
</comment>
<dbReference type="EC" id="3.2.2.23" evidence="15"/>
<evidence type="ECO:0000256" key="4">
    <source>
        <dbReference type="ARBA" id="ARBA00022723"/>
    </source>
</evidence>
<comment type="catalytic activity">
    <reaction evidence="14 15">
        <text>2'-deoxyribonucleotide-(2'-deoxyribose 5'-phosphate)-2'-deoxyribonucleotide-DNA = a 3'-end 2'-deoxyribonucleotide-(2,3-dehydro-2,3-deoxyribose 5'-phosphate)-DNA + a 5'-end 5'-phospho-2'-deoxyribonucleoside-DNA + H(+)</text>
        <dbReference type="Rhea" id="RHEA:66592"/>
        <dbReference type="Rhea" id="RHEA-COMP:13180"/>
        <dbReference type="Rhea" id="RHEA-COMP:16897"/>
        <dbReference type="Rhea" id="RHEA-COMP:17067"/>
        <dbReference type="ChEBI" id="CHEBI:15378"/>
        <dbReference type="ChEBI" id="CHEBI:136412"/>
        <dbReference type="ChEBI" id="CHEBI:157695"/>
        <dbReference type="ChEBI" id="CHEBI:167181"/>
        <dbReference type="EC" id="4.2.99.18"/>
    </reaction>
</comment>
<keyword evidence="5 15" id="KW-0227">DNA damage</keyword>
<dbReference type="SUPFAM" id="SSF46946">
    <property type="entry name" value="S13-like H2TH domain"/>
    <property type="match status" value="1"/>
</dbReference>
<dbReference type="FunFam" id="1.10.8.50:FF:000003">
    <property type="entry name" value="Formamidopyrimidine-DNA glycosylase"/>
    <property type="match status" value="1"/>
</dbReference>
<organism evidence="18 19">
    <name type="scientific">Nitrosomonas stercoris</name>
    <dbReference type="NCBI Taxonomy" id="1444684"/>
    <lineage>
        <taxon>Bacteria</taxon>
        <taxon>Pseudomonadati</taxon>
        <taxon>Pseudomonadota</taxon>
        <taxon>Betaproteobacteria</taxon>
        <taxon>Nitrosomonadales</taxon>
        <taxon>Nitrosomonadaceae</taxon>
        <taxon>Nitrosomonas</taxon>
    </lineage>
</organism>
<keyword evidence="11 15" id="KW-0456">Lyase</keyword>
<evidence type="ECO:0000313" key="19">
    <source>
        <dbReference type="Proteomes" id="UP000316473"/>
    </source>
</evidence>
<dbReference type="PROSITE" id="PS51066">
    <property type="entry name" value="ZF_FPG_2"/>
    <property type="match status" value="1"/>
</dbReference>
<protein>
    <recommendedName>
        <fullName evidence="15">Formamidopyrimidine-DNA glycosylase</fullName>
        <shortName evidence="15">Fapy-DNA glycosylase</shortName>
        <ecNumber evidence="15">3.2.2.23</ecNumber>
    </recommendedName>
    <alternativeName>
        <fullName evidence="15">DNA-(apurinic or apyrimidinic site) lyase MutM</fullName>
        <shortName evidence="15">AP lyase MutM</shortName>
        <ecNumber evidence="15">4.2.99.18</ecNumber>
    </alternativeName>
</protein>
<evidence type="ECO:0000256" key="3">
    <source>
        <dbReference type="ARBA" id="ARBA00011245"/>
    </source>
</evidence>
<evidence type="ECO:0000256" key="14">
    <source>
        <dbReference type="ARBA" id="ARBA00044632"/>
    </source>
</evidence>